<organism evidence="2 3">
    <name type="scientific">Sesamum indicum</name>
    <name type="common">Oriental sesame</name>
    <name type="synonym">Sesamum orientale</name>
    <dbReference type="NCBI Taxonomy" id="4182"/>
    <lineage>
        <taxon>Eukaryota</taxon>
        <taxon>Viridiplantae</taxon>
        <taxon>Streptophyta</taxon>
        <taxon>Embryophyta</taxon>
        <taxon>Tracheophyta</taxon>
        <taxon>Spermatophyta</taxon>
        <taxon>Magnoliopsida</taxon>
        <taxon>eudicotyledons</taxon>
        <taxon>Gunneridae</taxon>
        <taxon>Pentapetalae</taxon>
        <taxon>asterids</taxon>
        <taxon>lamiids</taxon>
        <taxon>Lamiales</taxon>
        <taxon>Pedaliaceae</taxon>
        <taxon>Sesamum</taxon>
    </lineage>
</organism>
<dbReference type="AlphaFoldDB" id="A0A6I9UNQ5"/>
<keyword evidence="2" id="KW-1185">Reference proteome</keyword>
<feature type="coiled-coil region" evidence="1">
    <location>
        <begin position="191"/>
        <end position="218"/>
    </location>
</feature>
<dbReference type="PANTHER" id="PTHR33735:SF23">
    <property type="entry name" value="PTERIN-BINDING DOMAIN-CONTAINING PROTEIN"/>
    <property type="match status" value="1"/>
</dbReference>
<reference evidence="3" key="1">
    <citation type="submission" date="2025-08" db="UniProtKB">
        <authorList>
            <consortium name="RefSeq"/>
        </authorList>
    </citation>
    <scope>IDENTIFICATION</scope>
</reference>
<evidence type="ECO:0000313" key="2">
    <source>
        <dbReference type="Proteomes" id="UP000504604"/>
    </source>
</evidence>
<dbReference type="GeneID" id="105178276"/>
<keyword evidence="1" id="KW-0175">Coiled coil</keyword>
<dbReference type="RefSeq" id="XP_011100027.1">
    <property type="nucleotide sequence ID" value="XM_011101725.2"/>
</dbReference>
<dbReference type="Proteomes" id="UP000504604">
    <property type="component" value="Linkage group LG15"/>
</dbReference>
<sequence length="219" mass="24227">MHSKGEGINCRNFLAISSMMSTQTTNSSSSYHLISYHGKGCKKEETITSNVVSTMIKSELKIDRARCFLAFRPKYGIFMGIPKSGNFKIKASASPNNPPSSWQKWLLGLLLTVILPALGYKGGLFLNLKSKIDKAIETVEHVTEVVEEVAEEAEKIVEEVEEKLPGDSQIKEALESLDDLAKKAVLEAKNAQDVVHKVKDAEQQMEETMIKNGKAQAKK</sequence>
<proteinExistence type="predicted"/>
<protein>
    <submittedName>
        <fullName evidence="3">Uncharacterized protein LOC105178276 isoform X2</fullName>
    </submittedName>
</protein>
<gene>
    <name evidence="3" type="primary">LOC105178276</name>
</gene>
<dbReference type="PANTHER" id="PTHR33735">
    <property type="entry name" value="EXPRESSED PROTEIN"/>
    <property type="match status" value="1"/>
</dbReference>
<name>A0A6I9UNQ5_SESIN</name>
<dbReference type="OrthoDB" id="1927611at2759"/>
<accession>A0A6I9UNQ5</accession>
<feature type="coiled-coil region" evidence="1">
    <location>
        <begin position="132"/>
        <end position="163"/>
    </location>
</feature>
<evidence type="ECO:0000313" key="3">
    <source>
        <dbReference type="RefSeq" id="XP_011100027.1"/>
    </source>
</evidence>
<evidence type="ECO:0000256" key="1">
    <source>
        <dbReference type="SAM" id="Coils"/>
    </source>
</evidence>